<feature type="compositionally biased region" description="Basic and acidic residues" evidence="1">
    <location>
        <begin position="777"/>
        <end position="786"/>
    </location>
</feature>
<protein>
    <recommendedName>
        <fullName evidence="4">Cyclic nucleotide-binding domain-containing protein</fullName>
    </recommendedName>
</protein>
<sequence length="1410" mass="150440">MSGPSTPSRSFGSGVAEKAKEHSSTSGSVSNIQKARRASRRDSVLPLCMSREQQAATQASPVTQHSVGKNRKGRNSSVPAGKARSQPSLAGSQTITSTTTASSANGWSALLALSETNSELSRAMQMCSLYPTLRVGGTAFENSLSLTHRLSVESCTLPLSLRRGTEPVNGSSGELHRDDVLRSPRMSTSVLMETSLLLREVTDDGAFHDGGGGGAGGGSNNTHHRSSFVASSAAADGVARNIILNGGSKMVQVACAMKRAAMWEVVVVTALAHSAMELKFRRGRLRCVLERHLLPMLLRRKEATGSVVPKKERAPTKRSSKDITGDTAAAGDAALQGSYLRDHDTFFASLNNSVLLQSFAEVMTRRRFLPGEVIARAGQPSQKAIHFLISGKCEVMKDRPEGAADAADQNQTDGANNTAPNTPTSRDGIHANNAGRLRQGGVQDSAVSRCVREVILSGSTFGGVFGGSSAVFAETYRALSQCIVWELRAEDFKRIFRPFSDRVMLDKYKEHMRAQSLVWLQQRYQPAKVFGSVPVYRKLASRKSRYLSDFTPVVKVRGELLFAQDSPSGDVYCLLEGTVLRRTRGRAGEDGVAQRLSINSFSSLRTTGRFLLLGEEPHILPGVQPYSCSVCSRVALFYKISGENFVSALLDDPALYARLRERLMTQRQANMVLHPDCLAYVPLLQRFPPEKRAELVQFAEPRVVARSSSLCEPAQHLSELMLVVSGDVCDPRHYGQRPTMSLRVPASCEADSAGGDGNGATGGPARQANESLSNKGGKADRRRRDLGANVMNPSGVFEPEAPGTAAAQKRHTAFTSNRAGAAANGGLNLHDGREGDREAQASAPDATDIDWDFSFADAPLSSAVESKTTSNTSFNSAIVGGEMGGMTGLQRAHLAPQLTAAQQYQKFCQAAPIVYPDESEEINPPPPSQPSRGFLCALGGNWEALLLEKWPNGWETTSTVELWAIPTHKLRIIYNSCAKPTQSYILNGLRLAQKEDQQLPNIPHTKLPPMTVYTQRGEVVVAGATGTTGPAGSVKASSWSTAKSSVQRRRERKKQPGQHQQNTQRGPTSSPPFNATADASPFFCRDTEPLTASAAAATEDDGDDPFSGRRNLQLVAKENNVNISAGAKGGAGALPGASVGGRNAHRRQTSPQKSLRNGATMAPCATTNAKFTSRGYGSTTQKKMAHEAVRNLAPLLSKATGGNTDSLRRRTRKVTVSTPQTPTKAAIDPAVKAAYDGVFDSIDPLMLCIVRDPVMTPEGKGDAKASAKCAVALAGRSLPPIQSGTNGLFPATIPSIPSTTGTSSAAWPAQTPVRDRWFQAVPSYEPLPGTVRAAETLAEPPVFALNSTVLASAGIGPSNVHGRVLEGHVAYYAASLSSTMASTMKHGDTVGDVSVGVSPHPLPKRRAYAA</sequence>
<feature type="region of interest" description="Disordered" evidence="1">
    <location>
        <begin position="746"/>
        <end position="842"/>
    </location>
</feature>
<dbReference type="GO" id="GO:0005829">
    <property type="term" value="C:cytosol"/>
    <property type="evidence" value="ECO:0007669"/>
    <property type="project" value="TreeGrafter"/>
</dbReference>
<dbReference type="OMA" id="VEMWAIP"/>
<feature type="region of interest" description="Disordered" evidence="1">
    <location>
        <begin position="400"/>
        <end position="433"/>
    </location>
</feature>
<feature type="region of interest" description="Disordered" evidence="1">
    <location>
        <begin position="1024"/>
        <end position="1081"/>
    </location>
</feature>
<dbReference type="PANTHER" id="PTHR24567">
    <property type="entry name" value="CRP FAMILY TRANSCRIPTIONAL REGULATORY PROTEIN"/>
    <property type="match status" value="1"/>
</dbReference>
<feature type="compositionally biased region" description="Basic residues" evidence="1">
    <location>
        <begin position="1046"/>
        <end position="1056"/>
    </location>
</feature>
<dbReference type="GO" id="GO:0003700">
    <property type="term" value="F:DNA-binding transcription factor activity"/>
    <property type="evidence" value="ECO:0007669"/>
    <property type="project" value="TreeGrafter"/>
</dbReference>
<feature type="compositionally biased region" description="Low complexity" evidence="1">
    <location>
        <begin position="819"/>
        <end position="829"/>
    </location>
</feature>
<evidence type="ECO:0008006" key="4">
    <source>
        <dbReference type="Google" id="ProtNLM"/>
    </source>
</evidence>
<feature type="compositionally biased region" description="Polar residues" evidence="1">
    <location>
        <begin position="1057"/>
        <end position="1073"/>
    </location>
</feature>
<feature type="compositionally biased region" description="Basic and acidic residues" evidence="1">
    <location>
        <begin position="830"/>
        <end position="839"/>
    </location>
</feature>
<feature type="compositionally biased region" description="Polar residues" evidence="1">
    <location>
        <begin position="1"/>
        <end position="11"/>
    </location>
</feature>
<dbReference type="Gene3D" id="2.60.120.10">
    <property type="entry name" value="Jelly Rolls"/>
    <property type="match status" value="1"/>
</dbReference>
<dbReference type="InterPro" id="IPR014710">
    <property type="entry name" value="RmlC-like_jellyroll"/>
</dbReference>
<feature type="region of interest" description="Disordered" evidence="1">
    <location>
        <begin position="1124"/>
        <end position="1159"/>
    </location>
</feature>
<feature type="region of interest" description="Disordered" evidence="1">
    <location>
        <begin position="1197"/>
        <end position="1221"/>
    </location>
</feature>
<evidence type="ECO:0000313" key="2">
    <source>
        <dbReference type="EMBL" id="KPI86315.1"/>
    </source>
</evidence>
<feature type="compositionally biased region" description="Polar residues" evidence="1">
    <location>
        <begin position="51"/>
        <end position="67"/>
    </location>
</feature>
<proteinExistence type="predicted"/>
<dbReference type="Proteomes" id="UP000038009">
    <property type="component" value="Unassembled WGS sequence"/>
</dbReference>
<feature type="region of interest" description="Disordered" evidence="1">
    <location>
        <begin position="1"/>
        <end position="97"/>
    </location>
</feature>
<evidence type="ECO:0000313" key="3">
    <source>
        <dbReference type="Proteomes" id="UP000038009"/>
    </source>
</evidence>
<dbReference type="CDD" id="cd00038">
    <property type="entry name" value="CAP_ED"/>
    <property type="match status" value="1"/>
</dbReference>
<name>A0A0N1I4M8_LEPSE</name>
<reference evidence="2 3" key="1">
    <citation type="journal article" date="2015" name="PLoS Pathog.">
        <title>Leptomonas seymouri: Adaptations to the Dixenous Life Cycle Analyzed by Genome Sequencing, Transcriptome Profiling and Co-infection with Leishmania donovani.</title>
        <authorList>
            <person name="Kraeva N."/>
            <person name="Butenko A."/>
            <person name="Hlavacova J."/>
            <person name="Kostygov A."/>
            <person name="Myskova J."/>
            <person name="Grybchuk D."/>
            <person name="Lestinova T."/>
            <person name="Votypka J."/>
            <person name="Volf P."/>
            <person name="Opperdoes F."/>
            <person name="Flegontov P."/>
            <person name="Lukes J."/>
            <person name="Yurchenko V."/>
        </authorList>
    </citation>
    <scope>NUCLEOTIDE SEQUENCE [LARGE SCALE GENOMIC DNA]</scope>
    <source>
        <strain evidence="2 3">ATCC 30220</strain>
    </source>
</reference>
<organism evidence="2 3">
    <name type="scientific">Leptomonas seymouri</name>
    <dbReference type="NCBI Taxonomy" id="5684"/>
    <lineage>
        <taxon>Eukaryota</taxon>
        <taxon>Discoba</taxon>
        <taxon>Euglenozoa</taxon>
        <taxon>Kinetoplastea</taxon>
        <taxon>Metakinetoplastina</taxon>
        <taxon>Trypanosomatida</taxon>
        <taxon>Trypanosomatidae</taxon>
        <taxon>Leishmaniinae</taxon>
        <taxon>Leptomonas</taxon>
    </lineage>
</organism>
<dbReference type="EMBL" id="LJSK01000137">
    <property type="protein sequence ID" value="KPI86315.1"/>
    <property type="molecule type" value="Genomic_DNA"/>
</dbReference>
<keyword evidence="3" id="KW-1185">Reference proteome</keyword>
<accession>A0A0N1I4M8</accession>
<feature type="compositionally biased region" description="Polar residues" evidence="1">
    <location>
        <begin position="24"/>
        <end position="33"/>
    </location>
</feature>
<feature type="compositionally biased region" description="Basic and acidic residues" evidence="1">
    <location>
        <begin position="304"/>
        <end position="324"/>
    </location>
</feature>
<dbReference type="OrthoDB" id="273265at2759"/>
<dbReference type="VEuPathDB" id="TriTrypDB:Lsey_0137_0100"/>
<gene>
    <name evidence="2" type="ORF">ABL78_4620</name>
</gene>
<dbReference type="PANTHER" id="PTHR24567:SF26">
    <property type="entry name" value="REGULATORY PROTEIN YEIL"/>
    <property type="match status" value="1"/>
</dbReference>
<dbReference type="InterPro" id="IPR018490">
    <property type="entry name" value="cNMP-bd_dom_sf"/>
</dbReference>
<dbReference type="SUPFAM" id="SSF51206">
    <property type="entry name" value="cAMP-binding domain-like"/>
    <property type="match status" value="2"/>
</dbReference>
<evidence type="ECO:0000256" key="1">
    <source>
        <dbReference type="SAM" id="MobiDB-lite"/>
    </source>
</evidence>
<feature type="compositionally biased region" description="Polar residues" evidence="1">
    <location>
        <begin position="1035"/>
        <end position="1045"/>
    </location>
</feature>
<feature type="region of interest" description="Disordered" evidence="1">
    <location>
        <begin position="304"/>
        <end position="325"/>
    </location>
</feature>
<comment type="caution">
    <text evidence="2">The sequence shown here is derived from an EMBL/GenBank/DDBJ whole genome shotgun (WGS) entry which is preliminary data.</text>
</comment>
<dbReference type="InterPro" id="IPR050397">
    <property type="entry name" value="Env_Response_Regulators"/>
</dbReference>
<feature type="compositionally biased region" description="Polar residues" evidence="1">
    <location>
        <begin position="408"/>
        <end position="425"/>
    </location>
</feature>
<dbReference type="InterPro" id="IPR000595">
    <property type="entry name" value="cNMP-bd_dom"/>
</dbReference>